<dbReference type="OrthoDB" id="1467713at2"/>
<evidence type="ECO:0000313" key="2">
    <source>
        <dbReference type="Proteomes" id="UP000036520"/>
    </source>
</evidence>
<gene>
    <name evidence="1" type="ORF">CA2015_2962</name>
</gene>
<organism evidence="1 2">
    <name type="scientific">Cyclobacterium amurskyense</name>
    <dbReference type="NCBI Taxonomy" id="320787"/>
    <lineage>
        <taxon>Bacteria</taxon>
        <taxon>Pseudomonadati</taxon>
        <taxon>Bacteroidota</taxon>
        <taxon>Cytophagia</taxon>
        <taxon>Cytophagales</taxon>
        <taxon>Cyclobacteriaceae</taxon>
        <taxon>Cyclobacterium</taxon>
    </lineage>
</organism>
<reference evidence="1 2" key="1">
    <citation type="submission" date="2015-07" db="EMBL/GenBank/DDBJ databases">
        <authorList>
            <person name="Kim K.M."/>
        </authorList>
    </citation>
    <scope>NUCLEOTIDE SEQUENCE [LARGE SCALE GENOMIC DNA]</scope>
    <source>
        <strain evidence="1 2">KCTC 12363</strain>
    </source>
</reference>
<dbReference type="Proteomes" id="UP000036520">
    <property type="component" value="Chromosome"/>
</dbReference>
<accession>A0A0H4PVF4</accession>
<sequence length="79" mass="9390">MRVVRESSIEGIRISLFEWNNKFILKFELGNLEQTYKIPAMEVLEEKDLDSLMEGAFFTEVKKRFDEMHQSLQNATKNF</sequence>
<dbReference type="KEGG" id="camu:CA2015_2962"/>
<dbReference type="STRING" id="320787.CA2015_2962"/>
<dbReference type="RefSeq" id="WP_048642591.1">
    <property type="nucleotide sequence ID" value="NZ_CP012040.1"/>
</dbReference>
<dbReference type="AlphaFoldDB" id="A0A0H4PVF4"/>
<proteinExistence type="predicted"/>
<keyword evidence="2" id="KW-1185">Reference proteome</keyword>
<evidence type="ECO:0000313" key="1">
    <source>
        <dbReference type="EMBL" id="AKP52367.1"/>
    </source>
</evidence>
<protein>
    <submittedName>
        <fullName evidence="1">Uncharacterized protein</fullName>
    </submittedName>
</protein>
<dbReference type="EMBL" id="CP012040">
    <property type="protein sequence ID" value="AKP52367.1"/>
    <property type="molecule type" value="Genomic_DNA"/>
</dbReference>
<name>A0A0H4PVF4_9BACT</name>